<keyword evidence="1" id="KW-0812">Transmembrane</keyword>
<protein>
    <submittedName>
        <fullName evidence="2">Uncharacterized protein</fullName>
    </submittedName>
</protein>
<evidence type="ECO:0000256" key="1">
    <source>
        <dbReference type="SAM" id="Phobius"/>
    </source>
</evidence>
<dbReference type="Proteomes" id="UP001054945">
    <property type="component" value="Unassembled WGS sequence"/>
</dbReference>
<gene>
    <name evidence="2" type="ORF">CEXT_215081</name>
</gene>
<accession>A0AAV4W9F9</accession>
<name>A0AAV4W9F9_CAEEX</name>
<feature type="transmembrane region" description="Helical" evidence="1">
    <location>
        <begin position="14"/>
        <end position="33"/>
    </location>
</feature>
<organism evidence="2 3">
    <name type="scientific">Caerostris extrusa</name>
    <name type="common">Bark spider</name>
    <name type="synonym">Caerostris bankana</name>
    <dbReference type="NCBI Taxonomy" id="172846"/>
    <lineage>
        <taxon>Eukaryota</taxon>
        <taxon>Metazoa</taxon>
        <taxon>Ecdysozoa</taxon>
        <taxon>Arthropoda</taxon>
        <taxon>Chelicerata</taxon>
        <taxon>Arachnida</taxon>
        <taxon>Araneae</taxon>
        <taxon>Araneomorphae</taxon>
        <taxon>Entelegynae</taxon>
        <taxon>Araneoidea</taxon>
        <taxon>Araneidae</taxon>
        <taxon>Caerostris</taxon>
    </lineage>
</organism>
<reference evidence="2 3" key="1">
    <citation type="submission" date="2021-06" db="EMBL/GenBank/DDBJ databases">
        <title>Caerostris extrusa draft genome.</title>
        <authorList>
            <person name="Kono N."/>
            <person name="Arakawa K."/>
        </authorList>
    </citation>
    <scope>NUCLEOTIDE SEQUENCE [LARGE SCALE GENOMIC DNA]</scope>
</reference>
<keyword evidence="1" id="KW-1133">Transmembrane helix</keyword>
<dbReference type="AlphaFoldDB" id="A0AAV4W9F9"/>
<comment type="caution">
    <text evidence="2">The sequence shown here is derived from an EMBL/GenBank/DDBJ whole genome shotgun (WGS) entry which is preliminary data.</text>
</comment>
<dbReference type="EMBL" id="BPLR01015733">
    <property type="protein sequence ID" value="GIY78243.1"/>
    <property type="molecule type" value="Genomic_DNA"/>
</dbReference>
<evidence type="ECO:0000313" key="3">
    <source>
        <dbReference type="Proteomes" id="UP001054945"/>
    </source>
</evidence>
<sequence length="107" mass="12053">MKEKQKICLQKERWAARVLGIVMGVFMVCWLPFFPPCTSSFPSATAATVSNRVVKRHNLAGLLQLGTQTRSFTLLLTRTSARPSYILCHKPCVLSQKFQPQLQSNKS</sequence>
<evidence type="ECO:0000313" key="2">
    <source>
        <dbReference type="EMBL" id="GIY78243.1"/>
    </source>
</evidence>
<keyword evidence="3" id="KW-1185">Reference proteome</keyword>
<keyword evidence="1" id="KW-0472">Membrane</keyword>
<proteinExistence type="predicted"/>